<protein>
    <submittedName>
        <fullName evidence="1">Uncharacterized protein</fullName>
    </submittedName>
</protein>
<feature type="non-terminal residue" evidence="1">
    <location>
        <position position="1"/>
    </location>
</feature>
<gene>
    <name evidence="1" type="ORF">FCT93_07535</name>
</gene>
<reference evidence="1" key="1">
    <citation type="submission" date="2018-05" db="EMBL/GenBank/DDBJ databases">
        <authorList>
            <consortium name="GenomeTrakr network: Whole genome sequencing for foodborne pathogen traceback"/>
        </authorList>
    </citation>
    <scope>NUCLEOTIDE SEQUENCE</scope>
    <source>
        <strain evidence="1">CVM20796</strain>
    </source>
</reference>
<name>A0A5T0G2U5_CAMJU</name>
<organism evidence="1">
    <name type="scientific">Campylobacter jejuni</name>
    <dbReference type="NCBI Taxonomy" id="197"/>
    <lineage>
        <taxon>Bacteria</taxon>
        <taxon>Pseudomonadati</taxon>
        <taxon>Campylobacterota</taxon>
        <taxon>Epsilonproteobacteria</taxon>
        <taxon>Campylobacterales</taxon>
        <taxon>Campylobacteraceae</taxon>
        <taxon>Campylobacter</taxon>
    </lineage>
</organism>
<comment type="caution">
    <text evidence="1">The sequence shown here is derived from an EMBL/GenBank/DDBJ whole genome shotgun (WGS) entry which is preliminary data.</text>
</comment>
<dbReference type="AlphaFoldDB" id="A0A5T0G2U5"/>
<accession>A0A5T0G2U5</accession>
<dbReference type="EMBL" id="AACBBH010000027">
    <property type="protein sequence ID" value="EAJ8289949.1"/>
    <property type="molecule type" value="Genomic_DNA"/>
</dbReference>
<evidence type="ECO:0000313" key="1">
    <source>
        <dbReference type="EMBL" id="EAJ8289949.1"/>
    </source>
</evidence>
<sequence>LDQYGFLDEKRSIKIFALMNKINVASETRYKIQDFLHNKHSSFEDLLNIIKQESRFMQFKYILISLIKDLIDIDFEDNKIYNFLYENKDIFKIKDLKEIY</sequence>
<proteinExistence type="predicted"/>